<dbReference type="PANTHER" id="PTHR46985:SF2">
    <property type="entry name" value="APOPTOSIS-ASSOCIATED SPECK-LIKE PROTEIN CONTAINING A CARD"/>
    <property type="match status" value="1"/>
</dbReference>
<gene>
    <name evidence="5" type="ORF">UPYG_G00159060</name>
</gene>
<keyword evidence="2" id="KW-0963">Cytoplasm</keyword>
<evidence type="ECO:0000313" key="5">
    <source>
        <dbReference type="EMBL" id="KAL0985588.1"/>
    </source>
</evidence>
<dbReference type="InterPro" id="IPR011029">
    <property type="entry name" value="DEATH-like_dom_sf"/>
</dbReference>
<evidence type="ECO:0000313" key="6">
    <source>
        <dbReference type="Proteomes" id="UP001557470"/>
    </source>
</evidence>
<keyword evidence="4" id="KW-0391">Immunity</keyword>
<evidence type="ECO:0000256" key="4">
    <source>
        <dbReference type="ARBA" id="ARBA00022859"/>
    </source>
</evidence>
<dbReference type="GO" id="GO:0005737">
    <property type="term" value="C:cytoplasm"/>
    <property type="evidence" value="ECO:0007669"/>
    <property type="project" value="UniProtKB-SubCell"/>
</dbReference>
<comment type="subcellular location">
    <subcellularLocation>
        <location evidence="1">Cytoplasm</location>
    </subcellularLocation>
</comment>
<dbReference type="EMBL" id="JAGEUA010000004">
    <property type="protein sequence ID" value="KAL0985588.1"/>
    <property type="molecule type" value="Genomic_DNA"/>
</dbReference>
<evidence type="ECO:0000256" key="2">
    <source>
        <dbReference type="ARBA" id="ARBA00022490"/>
    </source>
</evidence>
<evidence type="ECO:0000256" key="3">
    <source>
        <dbReference type="ARBA" id="ARBA00022588"/>
    </source>
</evidence>
<evidence type="ECO:0008006" key="7">
    <source>
        <dbReference type="Google" id="ProtNLM"/>
    </source>
</evidence>
<dbReference type="Proteomes" id="UP001557470">
    <property type="component" value="Unassembled WGS sequence"/>
</dbReference>
<organism evidence="5 6">
    <name type="scientific">Umbra pygmaea</name>
    <name type="common">Eastern mudminnow</name>
    <dbReference type="NCBI Taxonomy" id="75934"/>
    <lineage>
        <taxon>Eukaryota</taxon>
        <taxon>Metazoa</taxon>
        <taxon>Chordata</taxon>
        <taxon>Craniata</taxon>
        <taxon>Vertebrata</taxon>
        <taxon>Euteleostomi</taxon>
        <taxon>Actinopterygii</taxon>
        <taxon>Neopterygii</taxon>
        <taxon>Teleostei</taxon>
        <taxon>Protacanthopterygii</taxon>
        <taxon>Esociformes</taxon>
        <taxon>Umbridae</taxon>
        <taxon>Umbra</taxon>
    </lineage>
</organism>
<proteinExistence type="predicted"/>
<comment type="caution">
    <text evidence="5">The sequence shown here is derived from an EMBL/GenBank/DDBJ whole genome shotgun (WGS) entry which is preliminary data.</text>
</comment>
<dbReference type="SUPFAM" id="SSF47986">
    <property type="entry name" value="DEATH domain"/>
    <property type="match status" value="1"/>
</dbReference>
<dbReference type="GO" id="GO:0045087">
    <property type="term" value="P:innate immune response"/>
    <property type="evidence" value="ECO:0007669"/>
    <property type="project" value="UniProtKB-KW"/>
</dbReference>
<name>A0ABD0XJE4_UMBPY</name>
<dbReference type="AlphaFoldDB" id="A0ABD0XJE4"/>
<dbReference type="Gene3D" id="1.10.533.10">
    <property type="entry name" value="Death Domain, Fas"/>
    <property type="match status" value="2"/>
</dbReference>
<evidence type="ECO:0000256" key="1">
    <source>
        <dbReference type="ARBA" id="ARBA00004496"/>
    </source>
</evidence>
<sequence length="281" mass="31845">MEYLESNKANLCNWLSVKAQYIIDKCEDFFTFKQGKDILKQKTDADKIIMLLNTIIEMGNARCEEFYEILKKEQQHFPGLQQHFSESTRVPTVYADDGSNVDCPQVKHLQIKKDMNISVNVQARGVNQPGINSSQQPQKADMVATKNSHIFAPVVSNCTIDGNFNMNLTHAAAPKAPHYPDSKNPKLTPTTFFIPDKRAFLKRNCSELVSRVKNVKPIVDYLQSRGYHDEMAANVHAQLTPQGMMRKLLESATSTRRAEDLIQALFIHQNDVMEDLGANED</sequence>
<protein>
    <recommendedName>
        <fullName evidence="7">CARD domain-containing protein</fullName>
    </recommendedName>
</protein>
<dbReference type="CDD" id="cd01671">
    <property type="entry name" value="CARD"/>
    <property type="match status" value="1"/>
</dbReference>
<accession>A0ABD0XJE4</accession>
<keyword evidence="3" id="KW-0399">Innate immunity</keyword>
<keyword evidence="6" id="KW-1185">Reference proteome</keyword>
<dbReference type="PANTHER" id="PTHR46985">
    <property type="entry name" value="NACHT, LRR AND PYD DOMAINS-CONTAINING PROTEIN 1"/>
    <property type="match status" value="1"/>
</dbReference>
<dbReference type="InterPro" id="IPR051249">
    <property type="entry name" value="NLRP_Inflammasome"/>
</dbReference>
<reference evidence="5 6" key="1">
    <citation type="submission" date="2024-06" db="EMBL/GenBank/DDBJ databases">
        <authorList>
            <person name="Pan Q."/>
            <person name="Wen M."/>
            <person name="Jouanno E."/>
            <person name="Zahm M."/>
            <person name="Klopp C."/>
            <person name="Cabau C."/>
            <person name="Louis A."/>
            <person name="Berthelot C."/>
            <person name="Parey E."/>
            <person name="Roest Crollius H."/>
            <person name="Montfort J."/>
            <person name="Robinson-Rechavi M."/>
            <person name="Bouchez O."/>
            <person name="Lampietro C."/>
            <person name="Lopez Roques C."/>
            <person name="Donnadieu C."/>
            <person name="Postlethwait J."/>
            <person name="Bobe J."/>
            <person name="Verreycken H."/>
            <person name="Guiguen Y."/>
        </authorList>
    </citation>
    <scope>NUCLEOTIDE SEQUENCE [LARGE SCALE GENOMIC DNA]</scope>
    <source>
        <strain evidence="5">Up_M1</strain>
        <tissue evidence="5">Testis</tissue>
    </source>
</reference>